<name>A0A919PND7_9ACTN</name>
<keyword evidence="2" id="KW-1185">Reference proteome</keyword>
<gene>
    <name evidence="1" type="ORF">Dsi01nite_048430</name>
</gene>
<evidence type="ECO:0000313" key="1">
    <source>
        <dbReference type="EMBL" id="GIG46802.1"/>
    </source>
</evidence>
<dbReference type="AlphaFoldDB" id="A0A919PND7"/>
<dbReference type="Proteomes" id="UP000660611">
    <property type="component" value="Unassembled WGS sequence"/>
</dbReference>
<dbReference type="RefSeq" id="WP_203848558.1">
    <property type="nucleotide sequence ID" value="NZ_BAAAVW010000016.1"/>
</dbReference>
<proteinExistence type="predicted"/>
<evidence type="ECO:0000313" key="2">
    <source>
        <dbReference type="Proteomes" id="UP000660611"/>
    </source>
</evidence>
<reference evidence="1" key="1">
    <citation type="submission" date="2021-01" db="EMBL/GenBank/DDBJ databases">
        <title>Whole genome shotgun sequence of Dactylosporangium siamense NBRC 106093.</title>
        <authorList>
            <person name="Komaki H."/>
            <person name="Tamura T."/>
        </authorList>
    </citation>
    <scope>NUCLEOTIDE SEQUENCE</scope>
    <source>
        <strain evidence="1">NBRC 106093</strain>
    </source>
</reference>
<dbReference type="EMBL" id="BONQ01000077">
    <property type="protein sequence ID" value="GIG46802.1"/>
    <property type="molecule type" value="Genomic_DNA"/>
</dbReference>
<protein>
    <submittedName>
        <fullName evidence="1">Uncharacterized protein</fullName>
    </submittedName>
</protein>
<comment type="caution">
    <text evidence="1">The sequence shown here is derived from an EMBL/GenBank/DDBJ whole genome shotgun (WGS) entry which is preliminary data.</text>
</comment>
<accession>A0A919PND7</accession>
<organism evidence="1 2">
    <name type="scientific">Dactylosporangium siamense</name>
    <dbReference type="NCBI Taxonomy" id="685454"/>
    <lineage>
        <taxon>Bacteria</taxon>
        <taxon>Bacillati</taxon>
        <taxon>Actinomycetota</taxon>
        <taxon>Actinomycetes</taxon>
        <taxon>Micromonosporales</taxon>
        <taxon>Micromonosporaceae</taxon>
        <taxon>Dactylosporangium</taxon>
    </lineage>
</organism>
<sequence>MGIGKGLALLTVGAVAGAVAIAGFGAVNGDIAFDKVGDYTSTGKKAEVVKFKLAPSSEQLAKCLPKVKVDVSVTLETDVKGFDVVDVSVTGGPANTAFTVFLLEVPAAPFGAAEYIGDVFTDKYGKGRTELRVIAEEAFSSTLVGKERVRKELGHMGMWFADPAGDDFCLGAGNGAVTPFDGDNEAGVQVFNSVPSLPKAPLP</sequence>